<dbReference type="AlphaFoldDB" id="A0A9P8QDG0"/>
<dbReference type="EMBL" id="JAEUBG010000296">
    <property type="protein sequence ID" value="KAH3688537.1"/>
    <property type="molecule type" value="Genomic_DNA"/>
</dbReference>
<reference evidence="1" key="2">
    <citation type="submission" date="2021-01" db="EMBL/GenBank/DDBJ databases">
        <authorList>
            <person name="Schikora-Tamarit M.A."/>
        </authorList>
    </citation>
    <scope>NUCLEOTIDE SEQUENCE</scope>
    <source>
        <strain evidence="1">CBS2887</strain>
    </source>
</reference>
<reference evidence="1" key="1">
    <citation type="journal article" date="2021" name="Open Biol.">
        <title>Shared evolutionary footprints suggest mitochondrial oxidative damage underlies multiple complex I losses in fungi.</title>
        <authorList>
            <person name="Schikora-Tamarit M.A."/>
            <person name="Marcet-Houben M."/>
            <person name="Nosek J."/>
            <person name="Gabaldon T."/>
        </authorList>
    </citation>
    <scope>NUCLEOTIDE SEQUENCE</scope>
    <source>
        <strain evidence="1">CBS2887</strain>
    </source>
</reference>
<proteinExistence type="predicted"/>
<sequence length="111" mass="12059">MIERDLDSQSQAELVLVIIEPLKEKQSSHVGDNKNTISDPVAFFRPISLIFTSSRSEYLISNGLIGGVDGAFDEAEGWDEPALVALVADLDPFVEEYDTCLDGTALEGLLS</sequence>
<organism evidence="1 2">
    <name type="scientific">Wickerhamomyces pijperi</name>
    <name type="common">Yeast</name>
    <name type="synonym">Pichia pijperi</name>
    <dbReference type="NCBI Taxonomy" id="599730"/>
    <lineage>
        <taxon>Eukaryota</taxon>
        <taxon>Fungi</taxon>
        <taxon>Dikarya</taxon>
        <taxon>Ascomycota</taxon>
        <taxon>Saccharomycotina</taxon>
        <taxon>Saccharomycetes</taxon>
        <taxon>Phaffomycetales</taxon>
        <taxon>Wickerhamomycetaceae</taxon>
        <taxon>Wickerhamomyces</taxon>
    </lineage>
</organism>
<name>A0A9P8QDG0_WICPI</name>
<accession>A0A9P8QDG0</accession>
<keyword evidence="2" id="KW-1185">Reference proteome</keyword>
<comment type="caution">
    <text evidence="1">The sequence shown here is derived from an EMBL/GenBank/DDBJ whole genome shotgun (WGS) entry which is preliminary data.</text>
</comment>
<evidence type="ECO:0000313" key="1">
    <source>
        <dbReference type="EMBL" id="KAH3688537.1"/>
    </source>
</evidence>
<gene>
    <name evidence="1" type="ORF">WICPIJ_000487</name>
</gene>
<dbReference type="Proteomes" id="UP000774326">
    <property type="component" value="Unassembled WGS sequence"/>
</dbReference>
<evidence type="ECO:0000313" key="2">
    <source>
        <dbReference type="Proteomes" id="UP000774326"/>
    </source>
</evidence>
<protein>
    <submittedName>
        <fullName evidence="1">Uncharacterized protein</fullName>
    </submittedName>
</protein>